<keyword evidence="2" id="KW-1185">Reference proteome</keyword>
<protein>
    <submittedName>
        <fullName evidence="1">Uncharacterized protein</fullName>
    </submittedName>
</protein>
<accession>A0ABR2PTB6</accession>
<gene>
    <name evidence="1" type="ORF">V6N11_062540</name>
</gene>
<reference evidence="1 2" key="1">
    <citation type="journal article" date="2024" name="G3 (Bethesda)">
        <title>Genome assembly of Hibiscus sabdariffa L. provides insights into metabolisms of medicinal natural products.</title>
        <authorList>
            <person name="Kim T."/>
        </authorList>
    </citation>
    <scope>NUCLEOTIDE SEQUENCE [LARGE SCALE GENOMIC DNA]</scope>
    <source>
        <strain evidence="1">TK-2024</strain>
        <tissue evidence="1">Old leaves</tissue>
    </source>
</reference>
<comment type="caution">
    <text evidence="1">The sequence shown here is derived from an EMBL/GenBank/DDBJ whole genome shotgun (WGS) entry which is preliminary data.</text>
</comment>
<dbReference type="Proteomes" id="UP001396334">
    <property type="component" value="Unassembled WGS sequence"/>
</dbReference>
<evidence type="ECO:0000313" key="1">
    <source>
        <dbReference type="EMBL" id="KAK8991532.1"/>
    </source>
</evidence>
<organism evidence="1 2">
    <name type="scientific">Hibiscus sabdariffa</name>
    <name type="common">roselle</name>
    <dbReference type="NCBI Taxonomy" id="183260"/>
    <lineage>
        <taxon>Eukaryota</taxon>
        <taxon>Viridiplantae</taxon>
        <taxon>Streptophyta</taxon>
        <taxon>Embryophyta</taxon>
        <taxon>Tracheophyta</taxon>
        <taxon>Spermatophyta</taxon>
        <taxon>Magnoliopsida</taxon>
        <taxon>eudicotyledons</taxon>
        <taxon>Gunneridae</taxon>
        <taxon>Pentapetalae</taxon>
        <taxon>rosids</taxon>
        <taxon>malvids</taxon>
        <taxon>Malvales</taxon>
        <taxon>Malvaceae</taxon>
        <taxon>Malvoideae</taxon>
        <taxon>Hibiscus</taxon>
    </lineage>
</organism>
<dbReference type="EMBL" id="JBBPBN010000052">
    <property type="protein sequence ID" value="KAK8991532.1"/>
    <property type="molecule type" value="Genomic_DNA"/>
</dbReference>
<proteinExistence type="predicted"/>
<sequence length="71" mass="7920">MELSFHQMELLCIATQQALWSGNNASGNANNLNSENETKIQQVVINTATEKLLYSSQTLPLASQRRFMFGS</sequence>
<name>A0ABR2PTB6_9ROSI</name>
<evidence type="ECO:0000313" key="2">
    <source>
        <dbReference type="Proteomes" id="UP001396334"/>
    </source>
</evidence>